<gene>
    <name evidence="1" type="ORF">GLOINDRAFT_31997</name>
</gene>
<name>U9TL62_RHIID</name>
<protein>
    <submittedName>
        <fullName evidence="1">Uncharacterized protein</fullName>
    </submittedName>
</protein>
<proteinExistence type="predicted"/>
<dbReference type="AlphaFoldDB" id="U9TL62"/>
<evidence type="ECO:0000313" key="1">
    <source>
        <dbReference type="EMBL" id="ESA08182.1"/>
    </source>
</evidence>
<reference evidence="1" key="1">
    <citation type="submission" date="2013-07" db="EMBL/GenBank/DDBJ databases">
        <title>The genome of an arbuscular mycorrhizal fungus provides insights into the evolution of the oldest plant symbiosis.</title>
        <authorList>
            <consortium name="DOE Joint Genome Institute"/>
            <person name="Tisserant E."/>
            <person name="Malbreil M."/>
            <person name="Kuo A."/>
            <person name="Kohler A."/>
            <person name="Symeonidi A."/>
            <person name="Balestrini R."/>
            <person name="Charron P."/>
            <person name="Duensing N."/>
            <person name="Frei-dit-Frey N."/>
            <person name="Gianinazzi-Pearson V."/>
            <person name="Gilbert B."/>
            <person name="Handa Y."/>
            <person name="Hijri M."/>
            <person name="Kaul R."/>
            <person name="Kawaguchi M."/>
            <person name="Krajinski F."/>
            <person name="Lammers P."/>
            <person name="Lapierre D."/>
            <person name="Masclaux F.G."/>
            <person name="Murat C."/>
            <person name="Morin E."/>
            <person name="Ndikumana S."/>
            <person name="Pagni M."/>
            <person name="Petitpierre D."/>
            <person name="Requena N."/>
            <person name="Rosikiewicz P."/>
            <person name="Riley R."/>
            <person name="Saito K."/>
            <person name="San Clemente H."/>
            <person name="Shapiro H."/>
            <person name="van Tuinen D."/>
            <person name="Becard G."/>
            <person name="Bonfante P."/>
            <person name="Paszkowski U."/>
            <person name="Shachar-Hill Y."/>
            <person name="Young J.P."/>
            <person name="Sanders I.R."/>
            <person name="Henrissat B."/>
            <person name="Rensing S.A."/>
            <person name="Grigoriev I.V."/>
            <person name="Corradi N."/>
            <person name="Roux C."/>
            <person name="Martin F."/>
        </authorList>
    </citation>
    <scope>NUCLEOTIDE SEQUENCE</scope>
    <source>
        <strain evidence="1">DAOM 197198</strain>
    </source>
</reference>
<dbReference type="HOGENOM" id="CLU_3074460_0_0_1"/>
<organism evidence="1">
    <name type="scientific">Rhizophagus irregularis (strain DAOM 181602 / DAOM 197198 / MUCL 43194)</name>
    <name type="common">Arbuscular mycorrhizal fungus</name>
    <name type="synonym">Glomus intraradices</name>
    <dbReference type="NCBI Taxonomy" id="747089"/>
    <lineage>
        <taxon>Eukaryota</taxon>
        <taxon>Fungi</taxon>
        <taxon>Fungi incertae sedis</taxon>
        <taxon>Mucoromycota</taxon>
        <taxon>Glomeromycotina</taxon>
        <taxon>Glomeromycetes</taxon>
        <taxon>Glomerales</taxon>
        <taxon>Glomeraceae</taxon>
        <taxon>Rhizophagus</taxon>
    </lineage>
</organism>
<sequence length="53" mass="5874">SQVLTVRYVYLKLEVMDQLTVDDINSGGQSSNPGSDTGTQLKYRHLYVTVGIL</sequence>
<feature type="non-terminal residue" evidence="1">
    <location>
        <position position="1"/>
    </location>
</feature>
<accession>U9TL62</accession>
<dbReference type="EMBL" id="KI289482">
    <property type="protein sequence ID" value="ESA08182.1"/>
    <property type="molecule type" value="Genomic_DNA"/>
</dbReference>